<dbReference type="InterPro" id="IPR004045">
    <property type="entry name" value="Glutathione_S-Trfase_N"/>
</dbReference>
<dbReference type="SFLD" id="SFLDG00358">
    <property type="entry name" value="Main_(cytGST)"/>
    <property type="match status" value="1"/>
</dbReference>
<keyword evidence="3" id="KW-0560">Oxidoreductase</keyword>
<name>A0A238J0B9_9RHOB</name>
<dbReference type="GO" id="GO:0016491">
    <property type="term" value="F:oxidoreductase activity"/>
    <property type="evidence" value="ECO:0007669"/>
    <property type="project" value="UniProtKB-KW"/>
</dbReference>
<sequence length="212" mass="23830">MIDLYTWTTPNGRKLSILLEELGIDYEAHGVDLAKGEQKTPAFLAISPNGKIPAIRDRATGQAVMESGAIMLWLAEREGRFLGAPGDKASVLEWLMWQMSMQGPALGRIHQFAKYGNPLGEPAETMARAQGAQVYQDLNARLAGRDYVAGAGQGVYTIADMAIWPWVSRFEWHEINLEDYPHVLKWYRRLAERPAVQRGYHVPHFVNEVPMP</sequence>
<dbReference type="SUPFAM" id="SSF47616">
    <property type="entry name" value="GST C-terminal domain-like"/>
    <property type="match status" value="1"/>
</dbReference>
<dbReference type="PROSITE" id="PS50404">
    <property type="entry name" value="GST_NTER"/>
    <property type="match status" value="1"/>
</dbReference>
<dbReference type="PANTHER" id="PTHR44051:SF8">
    <property type="entry name" value="GLUTATHIONE S-TRANSFERASE GSTA"/>
    <property type="match status" value="1"/>
</dbReference>
<feature type="domain" description="GST C-terminal" evidence="2">
    <location>
        <begin position="84"/>
        <end position="212"/>
    </location>
</feature>
<keyword evidence="4" id="KW-1185">Reference proteome</keyword>
<dbReference type="PROSITE" id="PS50405">
    <property type="entry name" value="GST_CTER"/>
    <property type="match status" value="1"/>
</dbReference>
<dbReference type="Pfam" id="PF00043">
    <property type="entry name" value="GST_C"/>
    <property type="match status" value="1"/>
</dbReference>
<dbReference type="Pfam" id="PF13409">
    <property type="entry name" value="GST_N_2"/>
    <property type="match status" value="1"/>
</dbReference>
<gene>
    <name evidence="3" type="primary">yfcG_3</name>
    <name evidence="3" type="ORF">BOA8489_01537</name>
</gene>
<dbReference type="OrthoDB" id="9803562at2"/>
<dbReference type="InterPro" id="IPR036282">
    <property type="entry name" value="Glutathione-S-Trfase_C_sf"/>
</dbReference>
<proteinExistence type="predicted"/>
<dbReference type="CDD" id="cd03048">
    <property type="entry name" value="GST_N_Ure2p_like"/>
    <property type="match status" value="1"/>
</dbReference>
<evidence type="ECO:0000313" key="4">
    <source>
        <dbReference type="Proteomes" id="UP000201838"/>
    </source>
</evidence>
<dbReference type="InterPro" id="IPR036249">
    <property type="entry name" value="Thioredoxin-like_sf"/>
</dbReference>
<dbReference type="InterPro" id="IPR004046">
    <property type="entry name" value="GST_C"/>
</dbReference>
<evidence type="ECO:0000259" key="1">
    <source>
        <dbReference type="PROSITE" id="PS50404"/>
    </source>
</evidence>
<evidence type="ECO:0000313" key="3">
    <source>
        <dbReference type="EMBL" id="SMX23430.1"/>
    </source>
</evidence>
<dbReference type="Gene3D" id="3.40.30.10">
    <property type="entry name" value="Glutaredoxin"/>
    <property type="match status" value="1"/>
</dbReference>
<evidence type="ECO:0000259" key="2">
    <source>
        <dbReference type="PROSITE" id="PS50405"/>
    </source>
</evidence>
<dbReference type="InterPro" id="IPR040079">
    <property type="entry name" value="Glutathione_S-Trfase"/>
</dbReference>
<dbReference type="SFLD" id="SFLDS00019">
    <property type="entry name" value="Glutathione_Transferase_(cytos"/>
    <property type="match status" value="1"/>
</dbReference>
<accession>A0A238J0B9</accession>
<dbReference type="Proteomes" id="UP000201838">
    <property type="component" value="Unassembled WGS sequence"/>
</dbReference>
<dbReference type="InterPro" id="IPR010987">
    <property type="entry name" value="Glutathione-S-Trfase_C-like"/>
</dbReference>
<dbReference type="RefSeq" id="WP_093973416.1">
    <property type="nucleotide sequence ID" value="NZ_FXXQ01000004.1"/>
</dbReference>
<dbReference type="EC" id="1.8.4.-" evidence="3"/>
<reference evidence="3 4" key="1">
    <citation type="submission" date="2017-05" db="EMBL/GenBank/DDBJ databases">
        <authorList>
            <person name="Song R."/>
            <person name="Chenine A.L."/>
            <person name="Ruprecht R.M."/>
        </authorList>
    </citation>
    <scope>NUCLEOTIDE SEQUENCE [LARGE SCALE GENOMIC DNA]</scope>
    <source>
        <strain evidence="3 4">CECT 8489</strain>
    </source>
</reference>
<dbReference type="Gene3D" id="1.20.1050.10">
    <property type="match status" value="1"/>
</dbReference>
<protein>
    <submittedName>
        <fullName evidence="3">Disulfide-bond oxidoreductase YfcG</fullName>
        <ecNumber evidence="3">1.8.4.-</ecNumber>
    </submittedName>
</protein>
<organism evidence="3 4">
    <name type="scientific">Boseongicola aestuarii</name>
    <dbReference type="NCBI Taxonomy" id="1470561"/>
    <lineage>
        <taxon>Bacteria</taxon>
        <taxon>Pseudomonadati</taxon>
        <taxon>Pseudomonadota</taxon>
        <taxon>Alphaproteobacteria</taxon>
        <taxon>Rhodobacterales</taxon>
        <taxon>Paracoccaceae</taxon>
        <taxon>Boseongicola</taxon>
    </lineage>
</organism>
<dbReference type="SFLD" id="SFLDG01151">
    <property type="entry name" value="Main.2:_Nu-like"/>
    <property type="match status" value="1"/>
</dbReference>
<dbReference type="EMBL" id="FXXQ01000004">
    <property type="protein sequence ID" value="SMX23430.1"/>
    <property type="molecule type" value="Genomic_DNA"/>
</dbReference>
<dbReference type="PANTHER" id="PTHR44051">
    <property type="entry name" value="GLUTATHIONE S-TRANSFERASE-RELATED"/>
    <property type="match status" value="1"/>
</dbReference>
<dbReference type="SUPFAM" id="SSF52833">
    <property type="entry name" value="Thioredoxin-like"/>
    <property type="match status" value="1"/>
</dbReference>
<dbReference type="AlphaFoldDB" id="A0A238J0B9"/>
<feature type="domain" description="GST N-terminal" evidence="1">
    <location>
        <begin position="1"/>
        <end position="82"/>
    </location>
</feature>